<organism evidence="10 11">
    <name type="scientific">Rotaria magnacalcarata</name>
    <dbReference type="NCBI Taxonomy" id="392030"/>
    <lineage>
        <taxon>Eukaryota</taxon>
        <taxon>Metazoa</taxon>
        <taxon>Spiralia</taxon>
        <taxon>Gnathifera</taxon>
        <taxon>Rotifera</taxon>
        <taxon>Eurotatoria</taxon>
        <taxon>Bdelloidea</taxon>
        <taxon>Philodinida</taxon>
        <taxon>Philodinidae</taxon>
        <taxon>Rotaria</taxon>
    </lineage>
</organism>
<sequence length="48" mass="5462">PVGRSTDETLRLLQAFQYTDKHGEVCPAGWRPGSDTIIPNPEEKLKYF</sequence>
<evidence type="ECO:0000256" key="2">
    <source>
        <dbReference type="ARBA" id="ARBA00013017"/>
    </source>
</evidence>
<dbReference type="GO" id="GO:0006979">
    <property type="term" value="P:response to oxidative stress"/>
    <property type="evidence" value="ECO:0007669"/>
    <property type="project" value="TreeGrafter"/>
</dbReference>
<comment type="similarity">
    <text evidence="1">Belongs to the peroxiredoxin family. AhpC/Prx1 subfamily.</text>
</comment>
<comment type="catalytic activity">
    <reaction evidence="7">
        <text>a hydroperoxide + [thioredoxin]-dithiol = an alcohol + [thioredoxin]-disulfide + H2O</text>
        <dbReference type="Rhea" id="RHEA:62620"/>
        <dbReference type="Rhea" id="RHEA-COMP:10698"/>
        <dbReference type="Rhea" id="RHEA-COMP:10700"/>
        <dbReference type="ChEBI" id="CHEBI:15377"/>
        <dbReference type="ChEBI" id="CHEBI:29950"/>
        <dbReference type="ChEBI" id="CHEBI:30879"/>
        <dbReference type="ChEBI" id="CHEBI:35924"/>
        <dbReference type="ChEBI" id="CHEBI:50058"/>
        <dbReference type="EC" id="1.11.1.24"/>
    </reaction>
</comment>
<evidence type="ECO:0000256" key="5">
    <source>
        <dbReference type="ARBA" id="ARBA00023002"/>
    </source>
</evidence>
<feature type="non-terminal residue" evidence="10">
    <location>
        <position position="48"/>
    </location>
</feature>
<proteinExistence type="inferred from homology"/>
<reference evidence="10" key="1">
    <citation type="submission" date="2021-02" db="EMBL/GenBank/DDBJ databases">
        <authorList>
            <person name="Nowell W R."/>
        </authorList>
    </citation>
    <scope>NUCLEOTIDE SEQUENCE</scope>
</reference>
<evidence type="ECO:0000256" key="6">
    <source>
        <dbReference type="ARBA" id="ARBA00023284"/>
    </source>
</evidence>
<gene>
    <name evidence="9" type="ORF">GIL414_LOCUS28362</name>
    <name evidence="10" type="ORF">GIL414_LOCUS28446</name>
</gene>
<evidence type="ECO:0000256" key="7">
    <source>
        <dbReference type="ARBA" id="ARBA00049091"/>
    </source>
</evidence>
<dbReference type="GO" id="GO:0005829">
    <property type="term" value="C:cytosol"/>
    <property type="evidence" value="ECO:0007669"/>
    <property type="project" value="TreeGrafter"/>
</dbReference>
<dbReference type="SUPFAM" id="SSF52833">
    <property type="entry name" value="Thioredoxin-like"/>
    <property type="match status" value="1"/>
</dbReference>
<evidence type="ECO:0000256" key="4">
    <source>
        <dbReference type="ARBA" id="ARBA00022862"/>
    </source>
</evidence>
<evidence type="ECO:0000313" key="10">
    <source>
        <dbReference type="EMBL" id="CAF4361949.1"/>
    </source>
</evidence>
<keyword evidence="4" id="KW-0049">Antioxidant</keyword>
<accession>A0A8S2UT57</accession>
<dbReference type="PANTHER" id="PTHR10681:SF171">
    <property type="entry name" value="PEROXIREDOXIN 4"/>
    <property type="match status" value="1"/>
</dbReference>
<evidence type="ECO:0000313" key="11">
    <source>
        <dbReference type="Proteomes" id="UP000681720"/>
    </source>
</evidence>
<dbReference type="EMBL" id="CAJOBJ010048415">
    <property type="protein sequence ID" value="CAF4361949.1"/>
    <property type="molecule type" value="Genomic_DNA"/>
</dbReference>
<dbReference type="Pfam" id="PF10417">
    <property type="entry name" value="1-cysPrx_C"/>
    <property type="match status" value="1"/>
</dbReference>
<dbReference type="AlphaFoldDB" id="A0A8S2UT57"/>
<evidence type="ECO:0000313" key="9">
    <source>
        <dbReference type="EMBL" id="CAF4360080.1"/>
    </source>
</evidence>
<dbReference type="GO" id="GO:0008379">
    <property type="term" value="F:thioredoxin peroxidase activity"/>
    <property type="evidence" value="ECO:0007669"/>
    <property type="project" value="TreeGrafter"/>
</dbReference>
<keyword evidence="6" id="KW-0676">Redox-active center</keyword>
<dbReference type="Proteomes" id="UP000681720">
    <property type="component" value="Unassembled WGS sequence"/>
</dbReference>
<comment type="caution">
    <text evidence="10">The sequence shown here is derived from an EMBL/GenBank/DDBJ whole genome shotgun (WGS) entry which is preliminary data.</text>
</comment>
<dbReference type="GO" id="GO:0045454">
    <property type="term" value="P:cell redox homeostasis"/>
    <property type="evidence" value="ECO:0007669"/>
    <property type="project" value="TreeGrafter"/>
</dbReference>
<dbReference type="GO" id="GO:0005783">
    <property type="term" value="C:endoplasmic reticulum"/>
    <property type="evidence" value="ECO:0007669"/>
    <property type="project" value="TreeGrafter"/>
</dbReference>
<evidence type="ECO:0000256" key="1">
    <source>
        <dbReference type="ARBA" id="ARBA00009796"/>
    </source>
</evidence>
<evidence type="ECO:0000259" key="8">
    <source>
        <dbReference type="Pfam" id="PF10417"/>
    </source>
</evidence>
<keyword evidence="5" id="KW-0560">Oxidoreductase</keyword>
<name>A0A8S2UT57_9BILA</name>
<dbReference type="InterPro" id="IPR019479">
    <property type="entry name" value="Peroxiredoxin_C"/>
</dbReference>
<dbReference type="Gene3D" id="3.40.30.10">
    <property type="entry name" value="Glutaredoxin"/>
    <property type="match status" value="1"/>
</dbReference>
<feature type="domain" description="Peroxiredoxin C-terminal" evidence="8">
    <location>
        <begin position="15"/>
        <end position="41"/>
    </location>
</feature>
<dbReference type="EC" id="1.11.1.24" evidence="2"/>
<evidence type="ECO:0000256" key="3">
    <source>
        <dbReference type="ARBA" id="ARBA00022559"/>
    </source>
</evidence>
<dbReference type="InterPro" id="IPR050217">
    <property type="entry name" value="Peroxiredoxin"/>
</dbReference>
<keyword evidence="3" id="KW-0575">Peroxidase</keyword>
<dbReference type="PANTHER" id="PTHR10681">
    <property type="entry name" value="THIOREDOXIN PEROXIDASE"/>
    <property type="match status" value="1"/>
</dbReference>
<dbReference type="InterPro" id="IPR036249">
    <property type="entry name" value="Thioredoxin-like_sf"/>
</dbReference>
<dbReference type="EMBL" id="CAJOBJ010047965">
    <property type="protein sequence ID" value="CAF4360080.1"/>
    <property type="molecule type" value="Genomic_DNA"/>
</dbReference>
<dbReference type="GO" id="GO:0042744">
    <property type="term" value="P:hydrogen peroxide catabolic process"/>
    <property type="evidence" value="ECO:0007669"/>
    <property type="project" value="TreeGrafter"/>
</dbReference>
<dbReference type="GO" id="GO:0033554">
    <property type="term" value="P:cellular response to stress"/>
    <property type="evidence" value="ECO:0007669"/>
    <property type="project" value="TreeGrafter"/>
</dbReference>
<feature type="non-terminal residue" evidence="10">
    <location>
        <position position="1"/>
    </location>
</feature>
<protein>
    <recommendedName>
        <fullName evidence="2">thioredoxin-dependent peroxiredoxin</fullName>
        <ecNumber evidence="2">1.11.1.24</ecNumber>
    </recommendedName>
</protein>